<evidence type="ECO:0000256" key="4">
    <source>
        <dbReference type="ARBA" id="ARBA00023315"/>
    </source>
</evidence>
<dbReference type="PANTHER" id="PTHR43300">
    <property type="entry name" value="ACETYLTRANSFERASE"/>
    <property type="match status" value="1"/>
</dbReference>
<dbReference type="Pfam" id="PF00132">
    <property type="entry name" value="Hexapep"/>
    <property type="match status" value="1"/>
</dbReference>
<protein>
    <submittedName>
        <fullName evidence="5">CatB-related O-acetyltransferase</fullName>
    </submittedName>
</protein>
<dbReference type="InterPro" id="IPR011004">
    <property type="entry name" value="Trimer_LpxA-like_sf"/>
</dbReference>
<dbReference type="InterPro" id="IPR018357">
    <property type="entry name" value="Hexapep_transf_CS"/>
</dbReference>
<sequence>MTYISKSAYIHPKATIEQPVTIGKDAEIHDSCIVGKYTLVNNNSILYSKVEMGRYCSIARFCEIGVAEHPSNFLSSSSFQYSTALFKRHPDFSFKRKALFQGNKNTKIGNDVWIGAKVVIKTGVTIGDGAIVAGLSFVNKDVPPYAIVGGIPAKIIRYRFDEKIISQLLSLKWWELSPKEMANVSFDNIESAILQIKQIKEKSGVIYD</sequence>
<keyword evidence="6" id="KW-1185">Reference proteome</keyword>
<evidence type="ECO:0000313" key="5">
    <source>
        <dbReference type="EMBL" id="WCL71956.1"/>
    </source>
</evidence>
<dbReference type="Gene3D" id="2.160.10.10">
    <property type="entry name" value="Hexapeptide repeat proteins"/>
    <property type="match status" value="1"/>
</dbReference>
<dbReference type="EMBL" id="CP116766">
    <property type="protein sequence ID" value="WCL71956.1"/>
    <property type="molecule type" value="Genomic_DNA"/>
</dbReference>
<keyword evidence="4" id="KW-0012">Acyltransferase</keyword>
<dbReference type="InterPro" id="IPR050179">
    <property type="entry name" value="Trans_hexapeptide_repeat"/>
</dbReference>
<dbReference type="InterPro" id="IPR001451">
    <property type="entry name" value="Hexapep"/>
</dbReference>
<evidence type="ECO:0000256" key="3">
    <source>
        <dbReference type="ARBA" id="ARBA00022737"/>
    </source>
</evidence>
<dbReference type="SUPFAM" id="SSF51161">
    <property type="entry name" value="Trimeric LpxA-like enzymes"/>
    <property type="match status" value="1"/>
</dbReference>
<comment type="similarity">
    <text evidence="1">Belongs to the transferase hexapeptide repeat family.</text>
</comment>
<reference evidence="5 6" key="1">
    <citation type="submission" date="2023-01" db="EMBL/GenBank/DDBJ databases">
        <authorList>
            <person name="Yang C."/>
        </authorList>
    </citation>
    <scope>NUCLEOTIDE SEQUENCE [LARGE SCALE GENOMIC DNA]</scope>
    <source>
        <strain evidence="5 6">ZJ106</strain>
    </source>
</reference>
<accession>A0ABY7RK84</accession>
<dbReference type="RefSeq" id="WP_237091909.1">
    <property type="nucleotide sequence ID" value="NZ_CP116766.1"/>
</dbReference>
<keyword evidence="2" id="KW-0808">Transferase</keyword>
<dbReference type="CDD" id="cd03349">
    <property type="entry name" value="LbH_XAT"/>
    <property type="match status" value="1"/>
</dbReference>
<organism evidence="5 6">
    <name type="scientific">Neisseria lisongii</name>
    <dbReference type="NCBI Taxonomy" id="2912188"/>
    <lineage>
        <taxon>Bacteria</taxon>
        <taxon>Pseudomonadati</taxon>
        <taxon>Pseudomonadota</taxon>
        <taxon>Betaproteobacteria</taxon>
        <taxon>Neisseriales</taxon>
        <taxon>Neisseriaceae</taxon>
        <taxon>Neisseria</taxon>
    </lineage>
</organism>
<dbReference type="PROSITE" id="PS00101">
    <property type="entry name" value="HEXAPEP_TRANSFERASES"/>
    <property type="match status" value="1"/>
</dbReference>
<evidence type="ECO:0000256" key="1">
    <source>
        <dbReference type="ARBA" id="ARBA00007274"/>
    </source>
</evidence>
<keyword evidence="3" id="KW-0677">Repeat</keyword>
<dbReference type="Proteomes" id="UP001221268">
    <property type="component" value="Chromosome"/>
</dbReference>
<gene>
    <name evidence="5" type="ORF">PJU73_02220</name>
</gene>
<dbReference type="PANTHER" id="PTHR43300:SF11">
    <property type="entry name" value="ACETYLTRANSFERASE RV3034C-RELATED"/>
    <property type="match status" value="1"/>
</dbReference>
<evidence type="ECO:0000313" key="6">
    <source>
        <dbReference type="Proteomes" id="UP001221268"/>
    </source>
</evidence>
<name>A0ABY7RK84_9NEIS</name>
<proteinExistence type="inferred from homology"/>
<evidence type="ECO:0000256" key="2">
    <source>
        <dbReference type="ARBA" id="ARBA00022679"/>
    </source>
</evidence>